<feature type="chain" id="PRO_5021282819" description="CREG-like beta-barrel domain-containing protein" evidence="1">
    <location>
        <begin position="23"/>
        <end position="134"/>
    </location>
</feature>
<comment type="caution">
    <text evidence="3">The sequence shown here is derived from an EMBL/GenBank/DDBJ whole genome shotgun (WGS) entry which is preliminary data.</text>
</comment>
<dbReference type="AlphaFoldDB" id="A0A4Z1HUL2"/>
<protein>
    <recommendedName>
        <fullName evidence="2">CREG-like beta-barrel domain-containing protein</fullName>
    </recommendedName>
</protein>
<keyword evidence="4" id="KW-1185">Reference proteome</keyword>
<feature type="signal peptide" evidence="1">
    <location>
        <begin position="1"/>
        <end position="22"/>
    </location>
</feature>
<dbReference type="PANTHER" id="PTHR37273:SF1">
    <property type="entry name" value="ADL397C-AP"/>
    <property type="match status" value="1"/>
</dbReference>
<dbReference type="PANTHER" id="PTHR37273">
    <property type="entry name" value="CHROMOSOME 8, WHOLE GENOME SHOTGUN SEQUENCE"/>
    <property type="match status" value="1"/>
</dbReference>
<evidence type="ECO:0000313" key="4">
    <source>
        <dbReference type="Proteomes" id="UP000297452"/>
    </source>
</evidence>
<proteinExistence type="predicted"/>
<evidence type="ECO:0000313" key="3">
    <source>
        <dbReference type="EMBL" id="TGO52746.1"/>
    </source>
</evidence>
<dbReference type="Gene3D" id="2.30.110.10">
    <property type="entry name" value="Electron Transport, Fmn-binding Protein, Chain A"/>
    <property type="match status" value="1"/>
</dbReference>
<sequence length="134" mass="14223">MYLQKAPLGALLFSTLLQLTSSSSIPIAISSPESVINNPSSAESTNRIPTSRESAILARRILHLTPLGTLSTIFPNSSSTSENRPSNLQNIPIGLMDYIADCEPATNNPTILALNIATTFKNAVSNPNISLSLS</sequence>
<evidence type="ECO:0000256" key="1">
    <source>
        <dbReference type="SAM" id="SignalP"/>
    </source>
</evidence>
<gene>
    <name evidence="3" type="ORF">BOTNAR_0315g00060</name>
</gene>
<dbReference type="InterPro" id="IPR012349">
    <property type="entry name" value="Split_barrel_FMN-bd"/>
</dbReference>
<dbReference type="OrthoDB" id="2138282at2759"/>
<dbReference type="Pfam" id="PF13883">
    <property type="entry name" value="CREG_beta-barrel"/>
    <property type="match status" value="1"/>
</dbReference>
<accession>A0A4Z1HUL2</accession>
<reference evidence="3 4" key="1">
    <citation type="submission" date="2017-12" db="EMBL/GenBank/DDBJ databases">
        <title>Comparative genomics of Botrytis spp.</title>
        <authorList>
            <person name="Valero-Jimenez C.A."/>
            <person name="Tapia P."/>
            <person name="Veloso J."/>
            <person name="Silva-Moreno E."/>
            <person name="Staats M."/>
            <person name="Valdes J.H."/>
            <person name="Van Kan J.A.L."/>
        </authorList>
    </citation>
    <scope>NUCLEOTIDE SEQUENCE [LARGE SCALE GENOMIC DNA]</scope>
    <source>
        <strain evidence="3 4">MUCL2120</strain>
    </source>
</reference>
<feature type="domain" description="CREG-like beta-barrel" evidence="2">
    <location>
        <begin position="49"/>
        <end position="134"/>
    </location>
</feature>
<evidence type="ECO:0000259" key="2">
    <source>
        <dbReference type="Pfam" id="PF13883"/>
    </source>
</evidence>
<organism evidence="3 4">
    <name type="scientific">Botryotinia narcissicola</name>
    <dbReference type="NCBI Taxonomy" id="278944"/>
    <lineage>
        <taxon>Eukaryota</taxon>
        <taxon>Fungi</taxon>
        <taxon>Dikarya</taxon>
        <taxon>Ascomycota</taxon>
        <taxon>Pezizomycotina</taxon>
        <taxon>Leotiomycetes</taxon>
        <taxon>Helotiales</taxon>
        <taxon>Sclerotiniaceae</taxon>
        <taxon>Botryotinia</taxon>
    </lineage>
</organism>
<dbReference type="EMBL" id="PQXJ01000315">
    <property type="protein sequence ID" value="TGO52746.1"/>
    <property type="molecule type" value="Genomic_DNA"/>
</dbReference>
<dbReference type="STRING" id="278944.A0A4Z1HUL2"/>
<dbReference type="Proteomes" id="UP000297452">
    <property type="component" value="Unassembled WGS sequence"/>
</dbReference>
<dbReference type="SUPFAM" id="SSF50475">
    <property type="entry name" value="FMN-binding split barrel"/>
    <property type="match status" value="1"/>
</dbReference>
<dbReference type="InterPro" id="IPR055343">
    <property type="entry name" value="CREG_beta-barrel"/>
</dbReference>
<name>A0A4Z1HUL2_9HELO</name>
<keyword evidence="1" id="KW-0732">Signal</keyword>